<dbReference type="InterPro" id="IPR029044">
    <property type="entry name" value="Nucleotide-diphossugar_trans"/>
</dbReference>
<evidence type="ECO:0000256" key="1">
    <source>
        <dbReference type="ARBA" id="ARBA00004127"/>
    </source>
</evidence>
<dbReference type="GO" id="GO:0009833">
    <property type="term" value="P:plant-type primary cell wall biogenesis"/>
    <property type="evidence" value="ECO:0000318"/>
    <property type="project" value="GO_Central"/>
</dbReference>
<keyword evidence="3 12" id="KW-0808">Transferase</keyword>
<evidence type="ECO:0000256" key="11">
    <source>
        <dbReference type="SAM" id="Phobius"/>
    </source>
</evidence>
<dbReference type="GO" id="GO:0016759">
    <property type="term" value="F:cellulose synthase activity"/>
    <property type="evidence" value="ECO:0000318"/>
    <property type="project" value="GO_Central"/>
</dbReference>
<evidence type="ECO:0000256" key="7">
    <source>
        <dbReference type="ARBA" id="ARBA00023316"/>
    </source>
</evidence>
<evidence type="ECO:0000313" key="13">
    <source>
        <dbReference type="EMBL" id="OTG29882.1"/>
    </source>
</evidence>
<proteinExistence type="predicted"/>
<evidence type="ECO:0000256" key="8">
    <source>
        <dbReference type="PIRSR" id="PIRSR605150-1"/>
    </source>
</evidence>
<dbReference type="GO" id="GO:0071555">
    <property type="term" value="P:cell wall organization"/>
    <property type="evidence" value="ECO:0007669"/>
    <property type="project" value="UniProtKB-KW"/>
</dbReference>
<dbReference type="PANTHER" id="PTHR13301">
    <property type="entry name" value="X-BOX TRANSCRIPTION FACTOR-RELATED"/>
    <property type="match status" value="1"/>
</dbReference>
<dbReference type="EMBL" id="CM007893">
    <property type="protein sequence ID" value="OTG29882.1"/>
    <property type="molecule type" value="Genomic_DNA"/>
</dbReference>
<evidence type="ECO:0000313" key="14">
    <source>
        <dbReference type="Proteomes" id="UP000215914"/>
    </source>
</evidence>
<dbReference type="Gramene" id="mRNA:HanXRQr2_Chr04g0190281">
    <property type="protein sequence ID" value="mRNA:HanXRQr2_Chr04g0190281"/>
    <property type="gene ID" value="HanXRQr2_Chr04g0190281"/>
</dbReference>
<feature type="transmembrane region" description="Helical" evidence="11">
    <location>
        <begin position="610"/>
        <end position="628"/>
    </location>
</feature>
<evidence type="ECO:0000256" key="3">
    <source>
        <dbReference type="ARBA" id="ARBA00022679"/>
    </source>
</evidence>
<dbReference type="FunCoup" id="A0A251V4I8">
    <property type="interactions" value="513"/>
</dbReference>
<dbReference type="AlphaFoldDB" id="A0A251V4I8"/>
<evidence type="ECO:0000256" key="2">
    <source>
        <dbReference type="ARBA" id="ARBA00022676"/>
    </source>
</evidence>
<dbReference type="Pfam" id="PF03552">
    <property type="entry name" value="Cellulose_synt"/>
    <property type="match status" value="2"/>
</dbReference>
<gene>
    <name evidence="13" type="primary">ATCSLB02</name>
    <name evidence="13" type="ORF">HannXRQ_Chr04g0127011</name>
    <name evidence="12" type="ORF">HanXRQr2_Chr04g0190281</name>
</gene>
<keyword evidence="4 11" id="KW-0812">Transmembrane</keyword>
<feature type="binding site" evidence="9">
    <location>
        <position position="113"/>
    </location>
    <ligand>
        <name>UDP-alpha-D-glucose</name>
        <dbReference type="ChEBI" id="CHEBI:58885"/>
    </ligand>
</feature>
<evidence type="ECO:0000313" key="12">
    <source>
        <dbReference type="EMBL" id="KAF5812237.1"/>
    </source>
</evidence>
<dbReference type="EMBL" id="MNCJ02000319">
    <property type="protein sequence ID" value="KAF5812237.1"/>
    <property type="molecule type" value="Genomic_DNA"/>
</dbReference>
<keyword evidence="2 12" id="KW-0328">Glycosyltransferase</keyword>
<feature type="transmembrane region" description="Helical" evidence="11">
    <location>
        <begin position="668"/>
        <end position="690"/>
    </location>
</feature>
<dbReference type="OrthoDB" id="72851at2759"/>
<name>A0A251V4I8_HELAN</name>
<dbReference type="EC" id="2.4.1.12" evidence="12"/>
<feature type="transmembrane region" description="Helical" evidence="11">
    <location>
        <begin position="571"/>
        <end position="589"/>
    </location>
</feature>
<feature type="binding site" evidence="9">
    <location>
        <position position="142"/>
    </location>
    <ligand>
        <name>UDP-alpha-D-glucose</name>
        <dbReference type="ChEBI" id="CHEBI:58885"/>
    </ligand>
</feature>
<evidence type="ECO:0000256" key="6">
    <source>
        <dbReference type="ARBA" id="ARBA00023136"/>
    </source>
</evidence>
<keyword evidence="14" id="KW-1185">Reference proteome</keyword>
<keyword evidence="6 11" id="KW-0472">Membrane</keyword>
<feature type="binding site" evidence="10">
    <location>
        <position position="272"/>
    </location>
    <ligand>
        <name>Mn(2+)</name>
        <dbReference type="ChEBI" id="CHEBI:29035"/>
    </ligand>
</feature>
<sequence length="761" mass="86988">MAINTQDSTCLPLQEKIVHNNKTARAIELIILSFLVSLLVYRLFTFKDQNQYIPWLLALLCESWFTFTWILSMCIKWNQCSMKTYPDRLLKRVNEFEFLPVDIFVTTADPILEPCILTMNTVLSLLAVDYPANKLALYLSDDSCSPLIYYSLVETTKFAKLWVPFCKKYNIQVRAPFRYFTSNSTLLEDDSLEFQHEWKKIKNEYDDLYKKIEVAAQSPFTCDDRNSDFAVFCDVHRSDHQAIIKVISENTDLPHVIYISREKNLKHHHHYKAGAMNALARVSAIMTSAPLMLNVDCDMYANNPQVFLHAMCIVFGYKNDQDCGFIQFPQAFYDGLKDDPFGNQLANYYYLTNGIAAIQGPFYSGTNCIHRRKVIYGLSPNDKINSGNIRNEDSQKVFGKSFELRESAALILSGSIAKIENRTTRPSSLIEPAIHVASCSYEYGTDWGKKVGWLYGSTTEDTLTGVSIHARGWKSIMCSPDPLAFLGCVPSTYPSSLTQQKRWAIGLLEILFTDKNPLLLTLKGNLWFRHALAYYWICLWGARSIPEICYASLPAYCIITGSHFLPNANEWAFIIPVSIFAIYNVYVLWEATRRGVSLRTWWNLQRMGRVTTMTAWLFGFLSVMLKLMGLSKTVFEVTQKEHKSNYGDGVGDKDDKNAGKFTYDKSPVIMPGVVILLVNMTALVNGVLRLSKVHYSEIWIKMLELGLGEMFCSVWVFLCFWEFLKGFFRKGKYGIPSTTISKSGCLALFFVHLCRRFVQPS</sequence>
<dbReference type="GO" id="GO:0016760">
    <property type="term" value="F:cellulose synthase (UDP-forming) activity"/>
    <property type="evidence" value="ECO:0007669"/>
    <property type="project" value="UniProtKB-EC"/>
</dbReference>
<evidence type="ECO:0000256" key="4">
    <source>
        <dbReference type="ARBA" id="ARBA00022692"/>
    </source>
</evidence>
<feature type="transmembrane region" description="Helical" evidence="11">
    <location>
        <begin position="702"/>
        <end position="723"/>
    </location>
</feature>
<dbReference type="Proteomes" id="UP000215914">
    <property type="component" value="Chromosome 4"/>
</dbReference>
<accession>A0A251V4I8</accession>
<dbReference type="GO" id="GO:0005886">
    <property type="term" value="C:plasma membrane"/>
    <property type="evidence" value="ECO:0000318"/>
    <property type="project" value="GO_Central"/>
</dbReference>
<keyword evidence="7" id="KW-0961">Cell wall biogenesis/degradation</keyword>
<reference evidence="12 14" key="1">
    <citation type="journal article" date="2017" name="Nature">
        <title>The sunflower genome provides insights into oil metabolism, flowering and Asterid evolution.</title>
        <authorList>
            <person name="Badouin H."/>
            <person name="Gouzy J."/>
            <person name="Grassa C.J."/>
            <person name="Murat F."/>
            <person name="Staton S.E."/>
            <person name="Cottret L."/>
            <person name="Lelandais-Briere C."/>
            <person name="Owens G.L."/>
            <person name="Carrere S."/>
            <person name="Mayjonade B."/>
            <person name="Legrand L."/>
            <person name="Gill N."/>
            <person name="Kane N.C."/>
            <person name="Bowers J.E."/>
            <person name="Hubner S."/>
            <person name="Bellec A."/>
            <person name="Berard A."/>
            <person name="Berges H."/>
            <person name="Blanchet N."/>
            <person name="Boniface M.C."/>
            <person name="Brunel D."/>
            <person name="Catrice O."/>
            <person name="Chaidir N."/>
            <person name="Claudel C."/>
            <person name="Donnadieu C."/>
            <person name="Faraut T."/>
            <person name="Fievet G."/>
            <person name="Helmstetter N."/>
            <person name="King M."/>
            <person name="Knapp S.J."/>
            <person name="Lai Z."/>
            <person name="Le Paslier M.C."/>
            <person name="Lippi Y."/>
            <person name="Lorenzon L."/>
            <person name="Mandel J.R."/>
            <person name="Marage G."/>
            <person name="Marchand G."/>
            <person name="Marquand E."/>
            <person name="Bret-Mestries E."/>
            <person name="Morien E."/>
            <person name="Nambeesan S."/>
            <person name="Nguyen T."/>
            <person name="Pegot-Espagnet P."/>
            <person name="Pouilly N."/>
            <person name="Raftis F."/>
            <person name="Sallet E."/>
            <person name="Schiex T."/>
            <person name="Thomas J."/>
            <person name="Vandecasteele C."/>
            <person name="Vares D."/>
            <person name="Vear F."/>
            <person name="Vautrin S."/>
            <person name="Crespi M."/>
            <person name="Mangin B."/>
            <person name="Burke J.M."/>
            <person name="Salse J."/>
            <person name="Munos S."/>
            <person name="Vincourt P."/>
            <person name="Rieseberg L.H."/>
            <person name="Langlade N.B."/>
        </authorList>
    </citation>
    <scope>NUCLEOTIDE SEQUENCE [LARGE SCALE GENOMIC DNA]</scope>
    <source>
        <strain evidence="14">cv. SF193</strain>
        <tissue evidence="12">Leaves</tissue>
    </source>
</reference>
<feature type="active site" evidence="8">
    <location>
        <position position="461"/>
    </location>
</feature>
<dbReference type="GO" id="GO:0012505">
    <property type="term" value="C:endomembrane system"/>
    <property type="evidence" value="ECO:0007669"/>
    <property type="project" value="UniProtKB-SubCell"/>
</dbReference>
<reference evidence="12" key="3">
    <citation type="submission" date="2020-06" db="EMBL/GenBank/DDBJ databases">
        <title>Helianthus annuus Genome sequencing and assembly Release 2.</title>
        <authorList>
            <person name="Gouzy J."/>
            <person name="Langlade N."/>
            <person name="Munos S."/>
        </authorList>
    </citation>
    <scope>NUCLEOTIDE SEQUENCE</scope>
    <source>
        <tissue evidence="12">Leaves</tissue>
    </source>
</reference>
<reference evidence="13" key="2">
    <citation type="submission" date="2017-02" db="EMBL/GenBank/DDBJ databases">
        <title>Sunflower complete genome.</title>
        <authorList>
            <person name="Langlade N."/>
            <person name="Munos S."/>
        </authorList>
    </citation>
    <scope>NUCLEOTIDE SEQUENCE [LARGE SCALE GENOMIC DNA]</scope>
    <source>
        <tissue evidence="13">Leaves</tissue>
    </source>
</reference>
<feature type="active site" evidence="8">
    <location>
        <position position="142"/>
    </location>
</feature>
<comment type="subcellular location">
    <subcellularLocation>
        <location evidence="1">Endomembrane system</location>
        <topology evidence="1">Multi-pass membrane protein</topology>
    </subcellularLocation>
</comment>
<dbReference type="InterPro" id="IPR005150">
    <property type="entry name" value="Cellulose_synth"/>
</dbReference>
<protein>
    <submittedName>
        <fullName evidence="12">Cellulose synthase (UDP-forming)</fullName>
        <ecNumber evidence="12">2.4.1.12</ecNumber>
    </submittedName>
    <submittedName>
        <fullName evidence="13">Putative cellulose synthase-like B</fullName>
    </submittedName>
</protein>
<evidence type="ECO:0000256" key="5">
    <source>
        <dbReference type="ARBA" id="ARBA00022989"/>
    </source>
</evidence>
<dbReference type="InParanoid" id="A0A251V4I8"/>
<dbReference type="GO" id="GO:0030244">
    <property type="term" value="P:cellulose biosynthetic process"/>
    <property type="evidence" value="ECO:0000318"/>
    <property type="project" value="GO_Central"/>
</dbReference>
<feature type="transmembrane region" description="Helical" evidence="11">
    <location>
        <begin position="26"/>
        <end position="46"/>
    </location>
</feature>
<evidence type="ECO:0000256" key="10">
    <source>
        <dbReference type="PIRSR" id="PIRSR605150-3"/>
    </source>
</evidence>
<feature type="transmembrane region" description="Helical" evidence="11">
    <location>
        <begin position="735"/>
        <end position="754"/>
    </location>
</feature>
<keyword evidence="5 11" id="KW-1133">Transmembrane helix</keyword>
<feature type="binding site" evidence="10">
    <location>
        <position position="296"/>
    </location>
    <ligand>
        <name>Mn(2+)</name>
        <dbReference type="ChEBI" id="CHEBI:29035"/>
    </ligand>
</feature>
<dbReference type="OMA" id="NIHRRGW"/>
<dbReference type="SUPFAM" id="SSF53448">
    <property type="entry name" value="Nucleotide-diphospho-sugar transferases"/>
    <property type="match status" value="1"/>
</dbReference>
<dbReference type="Gene3D" id="3.90.550.10">
    <property type="entry name" value="Spore Coat Polysaccharide Biosynthesis Protein SpsA, Chain A"/>
    <property type="match status" value="1"/>
</dbReference>
<evidence type="ECO:0000256" key="9">
    <source>
        <dbReference type="PIRSR" id="PIRSR605150-2"/>
    </source>
</evidence>
<feature type="transmembrane region" description="Helical" evidence="11">
    <location>
        <begin position="52"/>
        <end position="75"/>
    </location>
</feature>
<organism evidence="13 14">
    <name type="scientific">Helianthus annuus</name>
    <name type="common">Common sunflower</name>
    <dbReference type="NCBI Taxonomy" id="4232"/>
    <lineage>
        <taxon>Eukaryota</taxon>
        <taxon>Viridiplantae</taxon>
        <taxon>Streptophyta</taxon>
        <taxon>Embryophyta</taxon>
        <taxon>Tracheophyta</taxon>
        <taxon>Spermatophyta</taxon>
        <taxon>Magnoliopsida</taxon>
        <taxon>eudicotyledons</taxon>
        <taxon>Gunneridae</taxon>
        <taxon>Pentapetalae</taxon>
        <taxon>asterids</taxon>
        <taxon>campanulids</taxon>
        <taxon>Asterales</taxon>
        <taxon>Asteraceae</taxon>
        <taxon>Asteroideae</taxon>
        <taxon>Heliantheae alliance</taxon>
        <taxon>Heliantheae</taxon>
        <taxon>Helianthus</taxon>
    </lineage>
</organism>